<feature type="compositionally biased region" description="Basic and acidic residues" evidence="1">
    <location>
        <begin position="41"/>
        <end position="50"/>
    </location>
</feature>
<keyword evidence="3" id="KW-1185">Reference proteome</keyword>
<proteinExistence type="predicted"/>
<dbReference type="OrthoDB" id="9837766at2759"/>
<organism evidence="2 3">
    <name type="scientific">Cervus elaphus hippelaphus</name>
    <name type="common">European red deer</name>
    <dbReference type="NCBI Taxonomy" id="46360"/>
    <lineage>
        <taxon>Eukaryota</taxon>
        <taxon>Metazoa</taxon>
        <taxon>Chordata</taxon>
        <taxon>Craniata</taxon>
        <taxon>Vertebrata</taxon>
        <taxon>Euteleostomi</taxon>
        <taxon>Mammalia</taxon>
        <taxon>Eutheria</taxon>
        <taxon>Laurasiatheria</taxon>
        <taxon>Artiodactyla</taxon>
        <taxon>Ruminantia</taxon>
        <taxon>Pecora</taxon>
        <taxon>Cervidae</taxon>
        <taxon>Cervinae</taxon>
        <taxon>Cervus</taxon>
    </lineage>
</organism>
<reference evidence="2 3" key="1">
    <citation type="journal article" date="2018" name="Mol. Genet. Genomics">
        <title>The red deer Cervus elaphus genome CerEla1.0: sequencing, annotating, genes, and chromosomes.</title>
        <authorList>
            <person name="Bana N.A."/>
            <person name="Nyiri A."/>
            <person name="Nagy J."/>
            <person name="Frank K."/>
            <person name="Nagy T."/>
            <person name="Steger V."/>
            <person name="Schiller M."/>
            <person name="Lakatos P."/>
            <person name="Sugar L."/>
            <person name="Horn P."/>
            <person name="Barta E."/>
            <person name="Orosz L."/>
        </authorList>
    </citation>
    <scope>NUCLEOTIDE SEQUENCE [LARGE SCALE GENOMIC DNA]</scope>
    <source>
        <strain evidence="2">Hungarian</strain>
    </source>
</reference>
<feature type="compositionally biased region" description="Basic and acidic residues" evidence="1">
    <location>
        <begin position="88"/>
        <end position="99"/>
    </location>
</feature>
<protein>
    <recommendedName>
        <fullName evidence="4">Transcription elongation factor A protein-like 3</fullName>
    </recommendedName>
</protein>
<dbReference type="InterPro" id="IPR021156">
    <property type="entry name" value="TF_A-like/BEX"/>
</dbReference>
<dbReference type="EMBL" id="MKHE01000034">
    <property type="protein sequence ID" value="OWJ99048.1"/>
    <property type="molecule type" value="Genomic_DNA"/>
</dbReference>
<evidence type="ECO:0008006" key="4">
    <source>
        <dbReference type="Google" id="ProtNLM"/>
    </source>
</evidence>
<sequence length="207" mass="23566">LHVCSQHSARLEKEEEPGQNPCRTGKGGDISTWKNCNVNEGKLESEGKPEDEVEPENEGKSDEKEKPENEGQPDDERQTADEGQPANEGKKEKQGKFKAEGNPLKKGKPESQAKSESQSRAAEKCPPEDYVPQKAKRKTDRTMEDSPKDYQDNLQERHLGGEEMLKECGDLSRTQLEELRKRQKMGGFHWIQRDVQDPFTSRGQREF</sequence>
<dbReference type="AlphaFoldDB" id="A0A212BZ64"/>
<feature type="compositionally biased region" description="Basic and acidic residues" evidence="1">
    <location>
        <begin position="140"/>
        <end position="151"/>
    </location>
</feature>
<evidence type="ECO:0000256" key="1">
    <source>
        <dbReference type="SAM" id="MobiDB-lite"/>
    </source>
</evidence>
<evidence type="ECO:0000313" key="2">
    <source>
        <dbReference type="EMBL" id="OWJ99048.1"/>
    </source>
</evidence>
<feature type="compositionally biased region" description="Basic and acidic residues" evidence="1">
    <location>
        <begin position="57"/>
        <end position="80"/>
    </location>
</feature>
<feature type="non-terminal residue" evidence="2">
    <location>
        <position position="1"/>
    </location>
</feature>
<gene>
    <name evidence="2" type="ORF">Celaphus_00009752</name>
</gene>
<comment type="caution">
    <text evidence="2">The sequence shown here is derived from an EMBL/GenBank/DDBJ whole genome shotgun (WGS) entry which is preliminary data.</text>
</comment>
<feature type="region of interest" description="Disordered" evidence="1">
    <location>
        <begin position="1"/>
        <end position="151"/>
    </location>
</feature>
<feature type="non-terminal residue" evidence="2">
    <location>
        <position position="207"/>
    </location>
</feature>
<accession>A0A212BZ64</accession>
<dbReference type="Proteomes" id="UP000242450">
    <property type="component" value="Chromosome X"/>
</dbReference>
<evidence type="ECO:0000313" key="3">
    <source>
        <dbReference type="Proteomes" id="UP000242450"/>
    </source>
</evidence>
<name>A0A212BZ64_CEREH</name>
<dbReference type="Pfam" id="PF04538">
    <property type="entry name" value="BEX"/>
    <property type="match status" value="1"/>
</dbReference>